<evidence type="ECO:0000313" key="3">
    <source>
        <dbReference type="Proteomes" id="UP000738402"/>
    </source>
</evidence>
<gene>
    <name evidence="2" type="ORF">KL933_001608</name>
</gene>
<reference evidence="2" key="1">
    <citation type="journal article" date="2021" name="G3 (Bethesda)">
        <title>Genomic diversity, chromosomal rearrangements, and interspecies hybridization in the ogataea polymorpha species complex.</title>
        <authorList>
            <person name="Hanson S.J."/>
            <person name="Cinneide E.O."/>
            <person name="Salzberg L.I."/>
            <person name="Wolfe K.H."/>
            <person name="McGowan J."/>
            <person name="Fitzpatrick D.A."/>
            <person name="Matlin K."/>
        </authorList>
    </citation>
    <scope>NUCLEOTIDE SEQUENCE</scope>
    <source>
        <strain evidence="2">83-405-1</strain>
    </source>
</reference>
<sequence length="91" mass="10137">MPYVVRMPISAAGMRERFLYMFICRRVIVGIPSQIIWQQNAAPAVAWPVKCWLEFSPSNTRRPVGPEDGVALLPETGPATDRTALASKTSY</sequence>
<dbReference type="EMBL" id="JAHLUH010000003">
    <property type="protein sequence ID" value="KAG7729382.1"/>
    <property type="molecule type" value="Genomic_DNA"/>
</dbReference>
<feature type="region of interest" description="Disordered" evidence="1">
    <location>
        <begin position="64"/>
        <end position="91"/>
    </location>
</feature>
<proteinExistence type="predicted"/>
<name>A0AAN6D7T1_9ASCO</name>
<protein>
    <submittedName>
        <fullName evidence="2">Uncharacterized protein</fullName>
    </submittedName>
</protein>
<evidence type="ECO:0000256" key="1">
    <source>
        <dbReference type="SAM" id="MobiDB-lite"/>
    </source>
</evidence>
<accession>A0AAN6D7T1</accession>
<organism evidence="2 3">
    <name type="scientific">Ogataea haglerorum</name>
    <dbReference type="NCBI Taxonomy" id="1937702"/>
    <lineage>
        <taxon>Eukaryota</taxon>
        <taxon>Fungi</taxon>
        <taxon>Dikarya</taxon>
        <taxon>Ascomycota</taxon>
        <taxon>Saccharomycotina</taxon>
        <taxon>Pichiomycetes</taxon>
        <taxon>Pichiales</taxon>
        <taxon>Pichiaceae</taxon>
        <taxon>Ogataea</taxon>
    </lineage>
</organism>
<dbReference type="AlphaFoldDB" id="A0AAN6D7T1"/>
<dbReference type="Proteomes" id="UP000738402">
    <property type="component" value="Unassembled WGS sequence"/>
</dbReference>
<evidence type="ECO:0000313" key="2">
    <source>
        <dbReference type="EMBL" id="KAG7729382.1"/>
    </source>
</evidence>
<comment type="caution">
    <text evidence="2">The sequence shown here is derived from an EMBL/GenBank/DDBJ whole genome shotgun (WGS) entry which is preliminary data.</text>
</comment>